<evidence type="ECO:0000256" key="2">
    <source>
        <dbReference type="SAM" id="Phobius"/>
    </source>
</evidence>
<proteinExistence type="predicted"/>
<feature type="compositionally biased region" description="Acidic residues" evidence="1">
    <location>
        <begin position="1320"/>
        <end position="1334"/>
    </location>
</feature>
<evidence type="ECO:0008006" key="7">
    <source>
        <dbReference type="Google" id="ProtNLM"/>
    </source>
</evidence>
<keyword evidence="2" id="KW-0812">Transmembrane</keyword>
<name>A0AAD7Y0A7_9FUNG</name>
<protein>
    <recommendedName>
        <fullName evidence="7">Fermentation associated protein</fullName>
    </recommendedName>
</protein>
<feature type="region of interest" description="Disordered" evidence="1">
    <location>
        <begin position="1277"/>
        <end position="1334"/>
    </location>
</feature>
<feature type="compositionally biased region" description="Basic and acidic residues" evidence="1">
    <location>
        <begin position="1290"/>
        <end position="1301"/>
    </location>
</feature>
<accession>A0AAD7Y0A7</accession>
<feature type="domain" description="Csf1 N-terminal" evidence="3">
    <location>
        <begin position="35"/>
        <end position="769"/>
    </location>
</feature>
<evidence type="ECO:0000256" key="1">
    <source>
        <dbReference type="SAM" id="MobiDB-lite"/>
    </source>
</evidence>
<dbReference type="GeneID" id="83214705"/>
<keyword evidence="6" id="KW-1185">Reference proteome</keyword>
<organism evidence="5 6">
    <name type="scientific">Lichtheimia ornata</name>
    <dbReference type="NCBI Taxonomy" id="688661"/>
    <lineage>
        <taxon>Eukaryota</taxon>
        <taxon>Fungi</taxon>
        <taxon>Fungi incertae sedis</taxon>
        <taxon>Mucoromycota</taxon>
        <taxon>Mucoromycotina</taxon>
        <taxon>Mucoromycetes</taxon>
        <taxon>Mucorales</taxon>
        <taxon>Lichtheimiaceae</taxon>
        <taxon>Lichtheimia</taxon>
    </lineage>
</organism>
<feature type="compositionally biased region" description="Low complexity" evidence="1">
    <location>
        <begin position="1965"/>
        <end position="1974"/>
    </location>
</feature>
<dbReference type="PANTHER" id="PTHR32085:SF3">
    <property type="entry name" value="PROTEIN CSF1"/>
    <property type="match status" value="1"/>
</dbReference>
<feature type="compositionally biased region" description="Basic and acidic residues" evidence="1">
    <location>
        <begin position="3316"/>
        <end position="3328"/>
    </location>
</feature>
<feature type="region of interest" description="Disordered" evidence="1">
    <location>
        <begin position="2907"/>
        <end position="2929"/>
    </location>
</feature>
<dbReference type="InterPro" id="IPR056779">
    <property type="entry name" value="Csf1_C"/>
</dbReference>
<dbReference type="Proteomes" id="UP001234581">
    <property type="component" value="Unassembled WGS sequence"/>
</dbReference>
<evidence type="ECO:0000313" key="6">
    <source>
        <dbReference type="Proteomes" id="UP001234581"/>
    </source>
</evidence>
<feature type="compositionally biased region" description="Polar residues" evidence="1">
    <location>
        <begin position="3225"/>
        <end position="3246"/>
    </location>
</feature>
<dbReference type="EMBL" id="JARTCD010000035">
    <property type="protein sequence ID" value="KAJ8656962.1"/>
    <property type="molecule type" value="Genomic_DNA"/>
</dbReference>
<evidence type="ECO:0000259" key="4">
    <source>
        <dbReference type="Pfam" id="PF25038"/>
    </source>
</evidence>
<dbReference type="InterPro" id="IPR048636">
    <property type="entry name" value="Csf1_N"/>
</dbReference>
<feature type="region of interest" description="Disordered" evidence="1">
    <location>
        <begin position="1942"/>
        <end position="1974"/>
    </location>
</feature>
<feature type="region of interest" description="Disordered" evidence="1">
    <location>
        <begin position="158"/>
        <end position="182"/>
    </location>
</feature>
<dbReference type="InterPro" id="IPR029636">
    <property type="entry name" value="Csf1"/>
</dbReference>
<comment type="caution">
    <text evidence="5">The sequence shown here is derived from an EMBL/GenBank/DDBJ whole genome shotgun (WGS) entry which is preliminary data.</text>
</comment>
<dbReference type="Pfam" id="PF25038">
    <property type="entry name" value="Csf1_C"/>
    <property type="match status" value="1"/>
</dbReference>
<feature type="domain" description="Csf1 C-terminal region" evidence="4">
    <location>
        <begin position="2755"/>
        <end position="2997"/>
    </location>
</feature>
<keyword evidence="2" id="KW-1133">Transmembrane helix</keyword>
<feature type="region of interest" description="Disordered" evidence="1">
    <location>
        <begin position="3316"/>
        <end position="3374"/>
    </location>
</feature>
<dbReference type="PANTHER" id="PTHR32085">
    <property type="entry name" value="PROTEIN CSF1"/>
    <property type="match status" value="1"/>
</dbReference>
<feature type="compositionally biased region" description="Polar residues" evidence="1">
    <location>
        <begin position="2345"/>
        <end position="2363"/>
    </location>
</feature>
<keyword evidence="2" id="KW-0472">Membrane</keyword>
<evidence type="ECO:0000259" key="3">
    <source>
        <dbReference type="Pfam" id="PF21678"/>
    </source>
</evidence>
<dbReference type="RefSeq" id="XP_058341875.1">
    <property type="nucleotide sequence ID" value="XM_058487314.1"/>
</dbReference>
<feature type="region of interest" description="Disordered" evidence="1">
    <location>
        <begin position="3214"/>
        <end position="3246"/>
    </location>
</feature>
<evidence type="ECO:0000313" key="5">
    <source>
        <dbReference type="EMBL" id="KAJ8656962.1"/>
    </source>
</evidence>
<dbReference type="Pfam" id="PF21678">
    <property type="entry name" value="Csf1_N"/>
    <property type="match status" value="1"/>
</dbReference>
<feature type="compositionally biased region" description="Low complexity" evidence="1">
    <location>
        <begin position="3357"/>
        <end position="3374"/>
    </location>
</feature>
<feature type="region of interest" description="Disordered" evidence="1">
    <location>
        <begin position="2342"/>
        <end position="2365"/>
    </location>
</feature>
<feature type="compositionally biased region" description="Polar residues" evidence="1">
    <location>
        <begin position="1951"/>
        <end position="1961"/>
    </location>
</feature>
<dbReference type="GO" id="GO:0006113">
    <property type="term" value="P:fermentation"/>
    <property type="evidence" value="ECO:0007669"/>
    <property type="project" value="InterPro"/>
</dbReference>
<feature type="region of interest" description="Disordered" evidence="1">
    <location>
        <begin position="2663"/>
        <end position="2685"/>
    </location>
</feature>
<feature type="transmembrane region" description="Helical" evidence="2">
    <location>
        <begin position="21"/>
        <end position="42"/>
    </location>
</feature>
<gene>
    <name evidence="5" type="ORF">O0I10_007296</name>
</gene>
<sequence>MATGPAPAVASSNNIQTVSDFWLFVVYCLVVIVVVLFFLFYFNRVLAQILTWLINQYTWRRYNAYIEVDSIRVTLLGARILFKNLRYLSTNQSISIVKGHISIQYWLMNVRKADTDKMDQSKSKLPCRIVCSVEGLEWFIYNNVPAYEAMKNILGMSDGDKSHERDGSSPAHSVHNGSQDPEIQTPAAAMETSLIRRLMPIQFECTTGAWMIGNNELRSMIVGQAVQASGIWSAEESRTEMDHYKSVLDLVFRKCQISLKDNMDFTYPQDQQEDIAVKSASKTIRILRGIADLFLYPLRILFHPATKTRQFGHMQHMQEIMRSHRDAEQGTTRSTTFHEEYARVNNVLECSKMALLYYSDVAGTVPSSGALGSSGVGIDVGNGGLPPEWGIRLLLWNAMFHYGPWTDRQRSSIHDYFYPSSHRNNKPTPYLQPGDERVATAFEFHVELITEATLRIPTREKSKDWKYDSEVGELDLGTDGYYTRPYGWIDIKTAAGSTIKTVVPYVWGADGMSITHDIHLKDVDASTSVNYASLMHAKSLDVSVSMHSPLVWNAHRVWDVGISLKRPQIFLLRDHVFLFQDLIKDWSSTPPPDLLHFIPITYNFTANVSEPLLYLCVNEHNIISNPNALDDNAFIKIHSNKLHYTMSLPFIDYEPEVNTINFHADMEHFDLGFSLQSSHTLSAFMDDDNAQFGVSVAVEIEGSYEYYTTTDILRHIESLNLNVKLNGVTCKLFGTVIRYLIILRDNYVGNWINFTTIDEYRQRRQDPDKWLETKRKQAESKPIQDPFEVYFLVDIQDGSLLLPENLYECSHYSQMDFQELQVELRNLDIYMDMYINVSPITWTRETYSDPSSKKSFMRTRTVRDQGNFLYIDELNIYAHRLFGPLPETATYVCHWEFDVGRITGEIKPSFLLGTTNFAQTFAYDMIDEDNAVPSEIAPAADPDVTFVKATVKQVDIYLMNENSAARVSLEQGVAVEFDNLVNEKYNQRVCVQMPTFVATTLANQDHHMRGLGTAQDEFSWVEVAKFSTGMNITVFRHTKEWKKLRAAQQNFIKVQDYTTRRCSHLYETGEESEEAEQSTGDHHVGVLYAPLYRSVYLAQNASHMEDRSPYLVRPSGQSDDYALRSFAAGASDIPSVGSYIGDWGHGGMDSLDVDHVADRQSRPSIISNDNESFHTAYSGEHPFGMHAADIHQLIYDDEHYDHFSSRSMSASESDDEFIHADATNGDKKKASELTSSIPPSIPYSGYLNRYSVKTASVPGSRSNGFFRPYLPPPKTRFIPLKRKNSGGVNEHGESDDTRRQDGSLFLFPGTTHAGHTPDIDGYDDNAASDDEDGSGNEVVVTTVLEATRPLDILMTPILVKIAQEVSEAINRYDWDLESMMDSLQIEYVGQLTRYLTDQFVCTRFAVSLPNTHFHFIQNVMLPDDLPSYKDGTSYINHKYDEKDSMLCSADIFLEDFSMIGSVKFQDEAFDEKKKSVAESRMALMESRVHIDLGSLECKVQYVSERNQPARQPVVFGIPLSRQHTRSVSVRNHQGLKEEESTNELVVIDFMLSKFGFKWLGAEKPNYLNLDIGNLSTVIITEAVEILVGAVYSWLVFVDDFKMILSSFQDQRSRQIQMFIHELSNYSKHPATTGDPLFLTKPTTVLRLGSRNFRNDVGWKLLARLRYCLRNIDSGSRARLQYKLSKGSSSLPLSSKQMFENVVHTLSQWRNWEISAMQIANCRLFTEPYHQQSSEVPFDDRCSTEKLVDFLVASINLATIRIDSFDFCIFEEEQETEDNSISITAVEFGLESAYKRPAISGSATEDMPRMSGESDRRHGAAATARDGYLDVVSKTSLGYIRILINPTILAFAQHMLTVQRVFTAKLKDLSHANKQPHERESSSSELDIFSIVNKIDIVAQALINVQDIDVTARAQKLTMQSLVRGIQGSALFSNPKLTPLPLFASSDKADSDTGSGVRSSTKASKRNNSSNPSNRLILEAGGLMEYSDVRFYEMTGPQHRQLSELLIITLDGVNLNANISQPTRFLRKQSRSSEQNMGKEVLNVFSNIHKFNIHAPKSLLRLYEFLEDWRTEQGQRYQFLFQNLMSEWEEQHRTADTALAVKSHGTKSAEKKFDIKLQFLLNEFDTRFDLLPSLSVQYTIRDFFVMVNESEVKNQLVQKYAVQLSKQELHLITKNTPTQQRQLHEEYAGGTFSIPGIRSTGSLRNETVNGVSQLRLRFTVFVDFISLSLNASMIDSFLTAQSLLGNEMGELIEVLSYDKKKRKTNLAEASTPTATTTPSRKLTYSMDVNLNGLRIAAVSPSAIGVFESNGYEASISNEAVCTADPERLMWKIKGRNFALSLEHNDGSSNTDATSEPSMGAQPSSTHRRNRLAYIIADFEVQNYFAGDRADTKDNRMEPFQINVSRIQTVMQPIALSKLAELYIYYDSELKKKKEMKKTELDQIATNTKRLVKSFKRDTGADQETPHSLWEGKVLSVNIQRVGIAIPLEAATPTSEHTHHSTPSALLLSIVSIQFVTKNIEKSAATLEDISLQFVRRFDQNNEDHFMAEQHPRMNQMHLPSIACHVYTRKLETKQSVKIDAKVGGFEVDIDGSLSDYVNALNIIYVKSKDRVDEFTKVSNNRSEEIETTPAVEQDKDTLVHLDLEGMFEYQSGVVRMYPRRHAGEILRKKPRQQAGTSDRSANSSSKMATVKIPGLTAWCTCQMPFGTHASVADIPRRLHGDIMIHESDNILHPSLMQFLQEIIAGLKIGMQQSSERKATRPSSAPLDKNINASVVLRLSRTKLDLSCQPTSKVLCSLSWDESEFLMSSFSSEGTPSSHTMSCVGSLRNVSAMVKHHFSPEACLTAKIDHLLINAMLTSQRQQNGCEEDDISIVVKMPSTHVDVNMRHLQDLLILNACWLNQKHAHKATTTTTTPATDNVEEASHHPPVITPKPFARHITLQMETIALSVDLGQAIGKVTFVPNNVSLCTHMQPFDAKRLELRLDKIDVAAEGRLSGDAQFDRLVLQITTNIVNERVLPQSTPSVYLLMNEFRATFEYEYQHILDLIQEPIEFRACFTGEELSVNMVVKPLLACVSIKTVPVIITMYKRFTELLEKKKVEAGVFDAFPTSPTTPTLPSKPLAQQQQLHHVPSSPLLSLPRLPASTVMAHFHSFEVVIYPSQFQDSDNVELCAYHLQVALQQARAPDVDDPDHRTLALRLKNAALLKNVPGLKLMWKRNRAKQRDSGSPDQGNGSGSVSNKPVDNGTSNVGAGGGVSIFGIPSVALHMESLQKLQQVEHIFCTTFDGRVNVSLNLGLIRYLQELANMFTTQLDRALHPNERTAHGGGEDRTPTLSSSSVSAAAGGGGGPSGHADSDSFDSGVSIKVPSSSSRPASPDQPQAIIYQSAAPVDFNPQLQVMGDATPPVEWLGFKRERLPGMVHENITLALDQIVHTLWDVYSKQQHQ</sequence>
<dbReference type="GO" id="GO:0016020">
    <property type="term" value="C:membrane"/>
    <property type="evidence" value="ECO:0007669"/>
    <property type="project" value="InterPro"/>
</dbReference>
<reference evidence="5 6" key="1">
    <citation type="submission" date="2023-03" db="EMBL/GenBank/DDBJ databases">
        <title>Genome sequence of Lichtheimia ornata CBS 291.66.</title>
        <authorList>
            <person name="Mohabir J.T."/>
            <person name="Shea T.P."/>
            <person name="Kurbessoian T."/>
            <person name="Berby B."/>
            <person name="Fontaine J."/>
            <person name="Livny J."/>
            <person name="Gnirke A."/>
            <person name="Stajich J.E."/>
            <person name="Cuomo C.A."/>
        </authorList>
    </citation>
    <scope>NUCLEOTIDE SEQUENCE [LARGE SCALE GENOMIC DNA]</scope>
    <source>
        <strain evidence="5">CBS 291.66</strain>
    </source>
</reference>
<feature type="compositionally biased region" description="Basic and acidic residues" evidence="1">
    <location>
        <begin position="158"/>
        <end position="167"/>
    </location>
</feature>
<feature type="compositionally biased region" description="Polar residues" evidence="1">
    <location>
        <begin position="2672"/>
        <end position="2685"/>
    </location>
</feature>